<comment type="similarity">
    <text evidence="2">Belongs to the transpeptidase family.</text>
</comment>
<evidence type="ECO:0000313" key="7">
    <source>
        <dbReference type="Proteomes" id="UP000636505"/>
    </source>
</evidence>
<keyword evidence="7" id="KW-1185">Reference proteome</keyword>
<protein>
    <submittedName>
        <fullName evidence="6">Penicillin-binding protein 2</fullName>
    </submittedName>
</protein>
<dbReference type="GO" id="GO:0071555">
    <property type="term" value="P:cell wall organization"/>
    <property type="evidence" value="ECO:0007669"/>
    <property type="project" value="TreeGrafter"/>
</dbReference>
<comment type="subcellular location">
    <subcellularLocation>
        <location evidence="1">Membrane</location>
    </subcellularLocation>
</comment>
<dbReference type="InterPro" id="IPR012338">
    <property type="entry name" value="Beta-lactam/transpept-like"/>
</dbReference>
<dbReference type="GO" id="GO:0005886">
    <property type="term" value="C:plasma membrane"/>
    <property type="evidence" value="ECO:0007669"/>
    <property type="project" value="TreeGrafter"/>
</dbReference>
<organism evidence="6 7">
    <name type="scientific">Vasconcelosia minhoensis LEGE 07310</name>
    <dbReference type="NCBI Taxonomy" id="915328"/>
    <lineage>
        <taxon>Bacteria</taxon>
        <taxon>Bacillati</taxon>
        <taxon>Cyanobacteriota</taxon>
        <taxon>Cyanophyceae</taxon>
        <taxon>Nodosilineales</taxon>
        <taxon>Cymatolegaceae</taxon>
        <taxon>Vasconcelosia</taxon>
        <taxon>Vasconcelosia minhoensis</taxon>
    </lineage>
</organism>
<feature type="domain" description="Penicillin-binding protein transpeptidase" evidence="4">
    <location>
        <begin position="260"/>
        <end position="573"/>
    </location>
</feature>
<evidence type="ECO:0000256" key="1">
    <source>
        <dbReference type="ARBA" id="ARBA00004370"/>
    </source>
</evidence>
<dbReference type="InterPro" id="IPR001460">
    <property type="entry name" value="PCN-bd_Tpept"/>
</dbReference>
<dbReference type="InterPro" id="IPR050515">
    <property type="entry name" value="Beta-lactam/transpept"/>
</dbReference>
<dbReference type="Gene3D" id="3.90.1310.10">
    <property type="entry name" value="Penicillin-binding protein 2a (Domain 2)"/>
    <property type="match status" value="1"/>
</dbReference>
<evidence type="ECO:0000259" key="5">
    <source>
        <dbReference type="Pfam" id="PF03717"/>
    </source>
</evidence>
<dbReference type="Gene3D" id="3.40.710.10">
    <property type="entry name" value="DD-peptidase/beta-lactamase superfamily"/>
    <property type="match status" value="1"/>
</dbReference>
<gene>
    <name evidence="6" type="ORF">IQ241_03935</name>
</gene>
<dbReference type="Pfam" id="PF00905">
    <property type="entry name" value="Transpeptidase"/>
    <property type="match status" value="1"/>
</dbReference>
<reference evidence="6" key="1">
    <citation type="submission" date="2020-10" db="EMBL/GenBank/DDBJ databases">
        <authorList>
            <person name="Castelo-Branco R."/>
            <person name="Eusebio N."/>
            <person name="Adriana R."/>
            <person name="Vieira A."/>
            <person name="Brugerolle De Fraissinette N."/>
            <person name="Rezende De Castro R."/>
            <person name="Schneider M.P."/>
            <person name="Vasconcelos V."/>
            <person name="Leao P.N."/>
        </authorList>
    </citation>
    <scope>NUCLEOTIDE SEQUENCE</scope>
    <source>
        <strain evidence="6">LEGE 07310</strain>
    </source>
</reference>
<dbReference type="Gene3D" id="3.30.450.330">
    <property type="match status" value="1"/>
</dbReference>
<evidence type="ECO:0000256" key="3">
    <source>
        <dbReference type="ARBA" id="ARBA00023136"/>
    </source>
</evidence>
<sequence>MVSTRDRSRSRRRTSKFFRRRATRATQLPLQAPRLRLMMVWGLLLFSMVGLTVQLAQLQLEEGPELLAMAREQQKIYSVSRAARRPVIDSQGNVVAVDRMVYTLFVHPSMFNQPLPEVASQLSSLVEIEPTALLEQFGQQETGIRVAGNLSEETAKRIRGLQLDGIDLLPAQQRLYPHQELLAQVVGYIDYDGTAQAGLEYSYQDQLLYEEPDQTPGLAGLPPVVAKDDQSLQLTIDSRLQRVAQRNLASTLAQHRAKRGTVLVMDSASGEILAMAVSPTYDPNRYYDADVEQFKNWAVSDLYEPGSTFKPINIAIALEAGVINPDDQLYDEGRIPYEGWTIQNSDFSVSGGHGTISITDVLRYSSNVGMVHIMEGMDREAYYSALEALGLGQETGVDLPAETAGQLKDRSEFVSKGIEAATTAFGQGFSLTPMQMLQLQATLANGGKLVTPHVVRGLVNQAGELTWQPQRPAPKQVFDPSVSQQVLEMMEAVVKDGTGKPAQISGYRIAGKTGTAQKANEFGQYGNQRITSFVSIVPVDDPRYVVLAVIDEPQGDNAYGSTVAAPLVKSVIESLLVFERVPPQGS</sequence>
<evidence type="ECO:0000256" key="2">
    <source>
        <dbReference type="ARBA" id="ARBA00007171"/>
    </source>
</evidence>
<dbReference type="Pfam" id="PF03717">
    <property type="entry name" value="PBP_dimer"/>
    <property type="match status" value="1"/>
</dbReference>
<comment type="caution">
    <text evidence="6">The sequence shown here is derived from an EMBL/GenBank/DDBJ whole genome shotgun (WGS) entry which is preliminary data.</text>
</comment>
<dbReference type="SUPFAM" id="SSF56519">
    <property type="entry name" value="Penicillin binding protein dimerisation domain"/>
    <property type="match status" value="1"/>
</dbReference>
<evidence type="ECO:0000313" key="6">
    <source>
        <dbReference type="EMBL" id="MBE9076452.1"/>
    </source>
</evidence>
<dbReference type="SUPFAM" id="SSF56601">
    <property type="entry name" value="beta-lactamase/transpeptidase-like"/>
    <property type="match status" value="1"/>
</dbReference>
<evidence type="ECO:0000259" key="4">
    <source>
        <dbReference type="Pfam" id="PF00905"/>
    </source>
</evidence>
<dbReference type="Proteomes" id="UP000636505">
    <property type="component" value="Unassembled WGS sequence"/>
</dbReference>
<name>A0A8J7AVL5_9CYAN</name>
<dbReference type="GO" id="GO:0008658">
    <property type="term" value="F:penicillin binding"/>
    <property type="evidence" value="ECO:0007669"/>
    <property type="project" value="InterPro"/>
</dbReference>
<dbReference type="EMBL" id="JADEXG010000006">
    <property type="protein sequence ID" value="MBE9076452.1"/>
    <property type="molecule type" value="Genomic_DNA"/>
</dbReference>
<keyword evidence="3" id="KW-0472">Membrane</keyword>
<dbReference type="PANTHER" id="PTHR30627:SF1">
    <property type="entry name" value="PEPTIDOGLYCAN D,D-TRANSPEPTIDASE FTSI"/>
    <property type="match status" value="1"/>
</dbReference>
<dbReference type="InterPro" id="IPR005311">
    <property type="entry name" value="PBP_dimer"/>
</dbReference>
<accession>A0A8J7AVL5</accession>
<feature type="domain" description="Penicillin-binding protein dimerisation" evidence="5">
    <location>
        <begin position="82"/>
        <end position="192"/>
    </location>
</feature>
<proteinExistence type="inferred from homology"/>
<dbReference type="PANTHER" id="PTHR30627">
    <property type="entry name" value="PEPTIDOGLYCAN D,D-TRANSPEPTIDASE"/>
    <property type="match status" value="1"/>
</dbReference>
<dbReference type="AlphaFoldDB" id="A0A8J7AVL5"/>
<dbReference type="InterPro" id="IPR036138">
    <property type="entry name" value="PBP_dimer_sf"/>
</dbReference>